<dbReference type="AlphaFoldDB" id="A0A1P8MST7"/>
<dbReference type="Proteomes" id="UP000186336">
    <property type="component" value="Chromosome"/>
</dbReference>
<accession>A0A1P8MST7</accession>
<dbReference type="InterPro" id="IPR004360">
    <property type="entry name" value="Glyas_Fos-R_dOase_dom"/>
</dbReference>
<dbReference type="InterPro" id="IPR029068">
    <property type="entry name" value="Glyas_Bleomycin-R_OHBP_Dase"/>
</dbReference>
<dbReference type="STRING" id="299262.BWR18_04925"/>
<name>A0A1P8MST7_9RHOB</name>
<proteinExistence type="predicted"/>
<dbReference type="Pfam" id="PF00903">
    <property type="entry name" value="Glyoxalase"/>
    <property type="match status" value="1"/>
</dbReference>
<evidence type="ECO:0000259" key="1">
    <source>
        <dbReference type="PROSITE" id="PS51819"/>
    </source>
</evidence>
<organism evidence="2 3">
    <name type="scientific">Tateyamaria omphalii</name>
    <dbReference type="NCBI Taxonomy" id="299262"/>
    <lineage>
        <taxon>Bacteria</taxon>
        <taxon>Pseudomonadati</taxon>
        <taxon>Pseudomonadota</taxon>
        <taxon>Alphaproteobacteria</taxon>
        <taxon>Rhodobacterales</taxon>
        <taxon>Roseobacteraceae</taxon>
        <taxon>Tateyamaria</taxon>
    </lineage>
</organism>
<protein>
    <recommendedName>
        <fullName evidence="1">VOC domain-containing protein</fullName>
    </recommendedName>
</protein>
<dbReference type="EMBL" id="CP019312">
    <property type="protein sequence ID" value="APX11104.1"/>
    <property type="molecule type" value="Genomic_DNA"/>
</dbReference>
<feature type="domain" description="VOC" evidence="1">
    <location>
        <begin position="2"/>
        <end position="117"/>
    </location>
</feature>
<evidence type="ECO:0000313" key="3">
    <source>
        <dbReference type="Proteomes" id="UP000186336"/>
    </source>
</evidence>
<gene>
    <name evidence="2" type="ORF">BWR18_04925</name>
</gene>
<keyword evidence="3" id="KW-1185">Reference proteome</keyword>
<dbReference type="Gene3D" id="3.10.180.10">
    <property type="entry name" value="2,3-Dihydroxybiphenyl 1,2-Dioxygenase, domain 1"/>
    <property type="match status" value="1"/>
</dbReference>
<dbReference type="RefSeq" id="WP_076626969.1">
    <property type="nucleotide sequence ID" value="NZ_CP019312.1"/>
</dbReference>
<dbReference type="InterPro" id="IPR037523">
    <property type="entry name" value="VOC_core"/>
</dbReference>
<sequence>MTYTNATPVLRVSDYQRAKAFYVDVLGFEVMQEAGEPIIGFGIFRAGAAQIFLIAWEGAEAAYDGWRVYLYPQDLDAQLAHIASTGTAVTGPTVTEYGMREVQLTDPDGNVICLGEDAA</sequence>
<dbReference type="KEGG" id="tom:BWR18_04925"/>
<dbReference type="PROSITE" id="PS51819">
    <property type="entry name" value="VOC"/>
    <property type="match status" value="1"/>
</dbReference>
<evidence type="ECO:0000313" key="2">
    <source>
        <dbReference type="EMBL" id="APX11104.1"/>
    </source>
</evidence>
<dbReference type="SUPFAM" id="SSF54593">
    <property type="entry name" value="Glyoxalase/Bleomycin resistance protein/Dihydroxybiphenyl dioxygenase"/>
    <property type="match status" value="1"/>
</dbReference>
<reference evidence="2 3" key="1">
    <citation type="submission" date="2017-01" db="EMBL/GenBank/DDBJ databases">
        <title>Complete genome of Tateyamaria omphalii DOK1-4 isolated from seawater in Dokdo.</title>
        <authorList>
            <person name="Kim J.H."/>
            <person name="Chi W.-J."/>
        </authorList>
    </citation>
    <scope>NUCLEOTIDE SEQUENCE [LARGE SCALE GENOMIC DNA]</scope>
    <source>
        <strain evidence="2 3">DOK1-4</strain>
    </source>
</reference>